<dbReference type="EMBL" id="QWEZ01000002">
    <property type="protein sequence ID" value="RRJ83278.1"/>
    <property type="molecule type" value="Genomic_DNA"/>
</dbReference>
<dbReference type="SUPFAM" id="SSF46894">
    <property type="entry name" value="C-terminal effector domain of the bipartite response regulators"/>
    <property type="match status" value="1"/>
</dbReference>
<organism evidence="6 7">
    <name type="scientific">Aestuariirhabdus litorea</name>
    <dbReference type="NCBI Taxonomy" id="2528527"/>
    <lineage>
        <taxon>Bacteria</taxon>
        <taxon>Pseudomonadati</taxon>
        <taxon>Pseudomonadota</taxon>
        <taxon>Gammaproteobacteria</taxon>
        <taxon>Oceanospirillales</taxon>
        <taxon>Aestuariirhabdaceae</taxon>
        <taxon>Aestuariirhabdus</taxon>
    </lineage>
</organism>
<comment type="caution">
    <text evidence="6">The sequence shown here is derived from an EMBL/GenBank/DDBJ whole genome shotgun (WGS) entry which is preliminary data.</text>
</comment>
<dbReference type="InterPro" id="IPR027417">
    <property type="entry name" value="P-loop_NTPase"/>
</dbReference>
<dbReference type="GO" id="GO:0003677">
    <property type="term" value="F:DNA binding"/>
    <property type="evidence" value="ECO:0007669"/>
    <property type="project" value="UniProtKB-KW"/>
</dbReference>
<dbReference type="Pfam" id="PF00196">
    <property type="entry name" value="GerE"/>
    <property type="match status" value="1"/>
</dbReference>
<proteinExistence type="predicted"/>
<dbReference type="SUPFAM" id="SSF48452">
    <property type="entry name" value="TPR-like"/>
    <property type="match status" value="1"/>
</dbReference>
<reference evidence="6 7" key="2">
    <citation type="submission" date="2018-12" db="EMBL/GenBank/DDBJ databases">
        <title>Simiduia agarivorans gen. nov., sp. nov., a marine, agarolytic bacterium isolated from shallow coastal water from Keelung, Taiwan.</title>
        <authorList>
            <person name="Shieh W.Y."/>
        </authorList>
    </citation>
    <scope>NUCLEOTIDE SEQUENCE [LARGE SCALE GENOMIC DNA]</scope>
    <source>
        <strain evidence="6 7">GTF-13</strain>
    </source>
</reference>
<evidence type="ECO:0000313" key="6">
    <source>
        <dbReference type="EMBL" id="RRJ83278.1"/>
    </source>
</evidence>
<dbReference type="PROSITE" id="PS50043">
    <property type="entry name" value="HTH_LUXR_2"/>
    <property type="match status" value="1"/>
</dbReference>
<dbReference type="AlphaFoldDB" id="A0A3P3VMY7"/>
<dbReference type="PANTHER" id="PTHR44688:SF16">
    <property type="entry name" value="DNA-BINDING TRANSCRIPTIONAL ACTIVATOR DEVR_DOSR"/>
    <property type="match status" value="1"/>
</dbReference>
<keyword evidence="7" id="KW-1185">Reference proteome</keyword>
<name>A0A3P3VMY7_9GAMM</name>
<dbReference type="InterPro" id="IPR036388">
    <property type="entry name" value="WH-like_DNA-bd_sf"/>
</dbReference>
<gene>
    <name evidence="6" type="ORF">D0544_15755</name>
</gene>
<evidence type="ECO:0000256" key="4">
    <source>
        <dbReference type="ARBA" id="ARBA00023163"/>
    </source>
</evidence>
<dbReference type="Pfam" id="PF25873">
    <property type="entry name" value="WHD_MalT"/>
    <property type="match status" value="1"/>
</dbReference>
<dbReference type="Pfam" id="PF17874">
    <property type="entry name" value="TPR_MalT"/>
    <property type="match status" value="1"/>
</dbReference>
<dbReference type="InterPro" id="IPR041617">
    <property type="entry name" value="TPR_MalT"/>
</dbReference>
<dbReference type="PROSITE" id="PS00622">
    <property type="entry name" value="HTH_LUXR_1"/>
    <property type="match status" value="1"/>
</dbReference>
<sequence>MQLIITRCGDVLHLEQQRSRARMVVSREIDPPSLTNVRASRGESTLPGTILGMKLYRPPLPQGHIPRPRLIELLDRSNCRLAVISAPAGFGKSTLAIEWLQRLSETHRVAWLSLDERDNNLQRFLTYLVHAFGRCLDEGASEASLEQLSVHQAHQPLSFESVLTPLLEELWQLKQPLVLALDDYHVINREAVHQCMHFLFDHLPPNVRLLLTSRYQMGVAISKLRLNRQLAEIGQEELRFTHEEIESYLLGEGFNGLTSGDISLVERRSEGWITGLRLFVMALSRESDPCQHIRALKGTEQFIANYLLEEVFVRLGREVQEFLLDTALLDSFSAKLCDAVGHRQNSLELLELLRSKGVFLVPLNHEGTWYRYHHLFAEFLQEQSVQRGNLRTTLVWERASRWFHERGQMPQAVDYALRANDVDGASRLVQGLSEEQLLAEQNLSQLLSWRAELPEQLITGRPRLVVIYSWALALSCQLAEAERLLATLSKFGEKEHAFYRGQELAIRAVILRGRSDLKGAEESAQAALEQLPPESYGARIIALSVLCNCHLSRGQIEPARDYNRMSVEEAQRSGHSLFELLMCFDQASLMMDRGHLDIAVRHIDEHTKRIYCDADTTSLGRLYMLKGFALWKQQNLDEAESWARRGIPIAERARDVSVVLGYTVRILIYRNRKDIGAAFNMLAEVERLMNLWDIPQVFYLAWLTVLKCDLWIYQGKLEQARGWLERLVELYDSEQVWPPPYLHFLPGLTKLIYCRLLLADGNPQGAAEVAAVSADKYRRQQLYNYQGVALLYEAAARNLAGQVTEAQERLREALELLEGSGMIYPFRELGDAIVAPLQQLGENEFARRMLAMICAKAPSSPEKESAENRLLEINRQLNEPISKREMAVLKLIASGLSNQQIADKLFISLHTVKTHARRINNKLEVRSRTQAAAKARELGLV</sequence>
<evidence type="ECO:0000313" key="7">
    <source>
        <dbReference type="Proteomes" id="UP000280792"/>
    </source>
</evidence>
<evidence type="ECO:0000259" key="5">
    <source>
        <dbReference type="PROSITE" id="PS50043"/>
    </source>
</evidence>
<evidence type="ECO:0000256" key="2">
    <source>
        <dbReference type="ARBA" id="ARBA00023015"/>
    </source>
</evidence>
<dbReference type="GO" id="GO:0006355">
    <property type="term" value="P:regulation of DNA-templated transcription"/>
    <property type="evidence" value="ECO:0007669"/>
    <property type="project" value="InterPro"/>
</dbReference>
<keyword evidence="1" id="KW-0677">Repeat</keyword>
<dbReference type="InterPro" id="IPR000792">
    <property type="entry name" value="Tscrpt_reg_LuxR_C"/>
</dbReference>
<dbReference type="Gene3D" id="1.10.10.10">
    <property type="entry name" value="Winged helix-like DNA-binding domain superfamily/Winged helix DNA-binding domain"/>
    <property type="match status" value="1"/>
</dbReference>
<protein>
    <recommendedName>
        <fullName evidence="5">HTH luxR-type domain-containing protein</fullName>
    </recommendedName>
</protein>
<feature type="domain" description="HTH luxR-type" evidence="5">
    <location>
        <begin position="874"/>
        <end position="939"/>
    </location>
</feature>
<dbReference type="InterPro" id="IPR056884">
    <property type="entry name" value="NPHP3-like_N"/>
</dbReference>
<dbReference type="Pfam" id="PF24883">
    <property type="entry name" value="NPHP3_N"/>
    <property type="match status" value="1"/>
</dbReference>
<dbReference type="InterPro" id="IPR059106">
    <property type="entry name" value="WHD_MalT"/>
</dbReference>
<dbReference type="InterPro" id="IPR016032">
    <property type="entry name" value="Sig_transdc_resp-reg_C-effctor"/>
</dbReference>
<keyword evidence="2" id="KW-0805">Transcription regulation</keyword>
<keyword evidence="4" id="KW-0804">Transcription</keyword>
<dbReference type="Proteomes" id="UP000280792">
    <property type="component" value="Unassembled WGS sequence"/>
</dbReference>
<dbReference type="PANTHER" id="PTHR44688">
    <property type="entry name" value="DNA-BINDING TRANSCRIPTIONAL ACTIVATOR DEVR_DOSR"/>
    <property type="match status" value="1"/>
</dbReference>
<accession>A0A3P3VMY7</accession>
<evidence type="ECO:0000256" key="1">
    <source>
        <dbReference type="ARBA" id="ARBA00022737"/>
    </source>
</evidence>
<dbReference type="Gene3D" id="3.40.50.300">
    <property type="entry name" value="P-loop containing nucleotide triphosphate hydrolases"/>
    <property type="match status" value="1"/>
</dbReference>
<dbReference type="CDD" id="cd06170">
    <property type="entry name" value="LuxR_C_like"/>
    <property type="match status" value="1"/>
</dbReference>
<dbReference type="PRINTS" id="PR00038">
    <property type="entry name" value="HTHLUXR"/>
</dbReference>
<reference evidence="6 7" key="1">
    <citation type="submission" date="2018-08" db="EMBL/GenBank/DDBJ databases">
        <authorList>
            <person name="Khan S.A."/>
        </authorList>
    </citation>
    <scope>NUCLEOTIDE SEQUENCE [LARGE SCALE GENOMIC DNA]</scope>
    <source>
        <strain evidence="6 7">GTF-13</strain>
    </source>
</reference>
<evidence type="ECO:0000256" key="3">
    <source>
        <dbReference type="ARBA" id="ARBA00023125"/>
    </source>
</evidence>
<dbReference type="InterPro" id="IPR011990">
    <property type="entry name" value="TPR-like_helical_dom_sf"/>
</dbReference>
<dbReference type="Gene3D" id="1.25.40.10">
    <property type="entry name" value="Tetratricopeptide repeat domain"/>
    <property type="match status" value="1"/>
</dbReference>
<dbReference type="SUPFAM" id="SSF52540">
    <property type="entry name" value="P-loop containing nucleoside triphosphate hydrolases"/>
    <property type="match status" value="1"/>
</dbReference>
<dbReference type="SMART" id="SM00421">
    <property type="entry name" value="HTH_LUXR"/>
    <property type="match status" value="1"/>
</dbReference>
<keyword evidence="3" id="KW-0238">DNA-binding</keyword>